<accession>A0A9D2DEF0</accession>
<protein>
    <recommendedName>
        <fullName evidence="4">Outer membrane protein beta-barrel domain-containing protein</fullName>
    </recommendedName>
</protein>
<gene>
    <name evidence="2" type="ORF">H9816_06665</name>
</gene>
<reference evidence="2" key="1">
    <citation type="journal article" date="2021" name="PeerJ">
        <title>Extensive microbial diversity within the chicken gut microbiome revealed by metagenomics and culture.</title>
        <authorList>
            <person name="Gilroy R."/>
            <person name="Ravi A."/>
            <person name="Getino M."/>
            <person name="Pursley I."/>
            <person name="Horton D.L."/>
            <person name="Alikhan N.F."/>
            <person name="Baker D."/>
            <person name="Gharbi K."/>
            <person name="Hall N."/>
            <person name="Watson M."/>
            <person name="Adriaenssens E.M."/>
            <person name="Foster-Nyarko E."/>
            <person name="Jarju S."/>
            <person name="Secka A."/>
            <person name="Antonio M."/>
            <person name="Oren A."/>
            <person name="Chaudhuri R.R."/>
            <person name="La Ragione R."/>
            <person name="Hildebrand F."/>
            <person name="Pallen M.J."/>
        </authorList>
    </citation>
    <scope>NUCLEOTIDE SEQUENCE</scope>
    <source>
        <strain evidence="2">ChiHjej11B10-19426</strain>
    </source>
</reference>
<name>A0A9D2DEF0_9BACT</name>
<comment type="caution">
    <text evidence="2">The sequence shown here is derived from an EMBL/GenBank/DDBJ whole genome shotgun (WGS) entry which is preliminary data.</text>
</comment>
<evidence type="ECO:0000256" key="1">
    <source>
        <dbReference type="SAM" id="SignalP"/>
    </source>
</evidence>
<organism evidence="2 3">
    <name type="scientific">Candidatus Tidjanibacter faecipullorum</name>
    <dbReference type="NCBI Taxonomy" id="2838766"/>
    <lineage>
        <taxon>Bacteria</taxon>
        <taxon>Pseudomonadati</taxon>
        <taxon>Bacteroidota</taxon>
        <taxon>Bacteroidia</taxon>
        <taxon>Bacteroidales</taxon>
        <taxon>Rikenellaceae</taxon>
        <taxon>Tidjanibacter</taxon>
    </lineage>
</organism>
<evidence type="ECO:0008006" key="4">
    <source>
        <dbReference type="Google" id="ProtNLM"/>
    </source>
</evidence>
<feature type="signal peptide" evidence="1">
    <location>
        <begin position="1"/>
        <end position="19"/>
    </location>
</feature>
<dbReference type="AlphaFoldDB" id="A0A9D2DEF0"/>
<evidence type="ECO:0000313" key="2">
    <source>
        <dbReference type="EMBL" id="HIZ15576.1"/>
    </source>
</evidence>
<reference evidence="2" key="2">
    <citation type="submission" date="2021-04" db="EMBL/GenBank/DDBJ databases">
        <authorList>
            <person name="Gilroy R."/>
        </authorList>
    </citation>
    <scope>NUCLEOTIDE SEQUENCE</scope>
    <source>
        <strain evidence="2">ChiHjej11B10-19426</strain>
    </source>
</reference>
<dbReference type="Proteomes" id="UP000824014">
    <property type="component" value="Unassembled WGS sequence"/>
</dbReference>
<evidence type="ECO:0000313" key="3">
    <source>
        <dbReference type="Proteomes" id="UP000824014"/>
    </source>
</evidence>
<proteinExistence type="predicted"/>
<sequence length="176" mass="20184">MKRYLIALLCLLGATTTMAQQNNTPYQKFSFMAYMEMSTNYSETNPFREFGASLIPTYSITRNWFVGIPINLSCELYKNQLTGIKNNFGGDFRLGVTAGYDFHWDEDVFTVSGAVLSTPLMNQTPQSLYYELGVKWSPNYYIPFRPIVGIGVRYYQSLTNTFRDAVCCYVCMGLRF</sequence>
<keyword evidence="1" id="KW-0732">Signal</keyword>
<feature type="chain" id="PRO_5039413558" description="Outer membrane protein beta-barrel domain-containing protein" evidence="1">
    <location>
        <begin position="20"/>
        <end position="176"/>
    </location>
</feature>
<dbReference type="EMBL" id="DXCC01000021">
    <property type="protein sequence ID" value="HIZ15576.1"/>
    <property type="molecule type" value="Genomic_DNA"/>
</dbReference>